<name>A0A0G4B4A0_9BACT</name>
<dbReference type="KEGG" id="bbgw:UT28_C0001G0630"/>
<organism evidence="1 2">
    <name type="scientific">Berkelbacteria bacterium GW2011_GWE1_39_12</name>
    <dbReference type="NCBI Taxonomy" id="1618337"/>
    <lineage>
        <taxon>Bacteria</taxon>
        <taxon>Candidatus Berkelbacteria</taxon>
    </lineage>
</organism>
<dbReference type="STRING" id="1618337.UT28_C0001G0630"/>
<reference evidence="1 2" key="1">
    <citation type="journal article" date="2015" name="Nature">
        <title>rRNA introns, odd ribosomes, and small enigmatic genomes across a large radiation of phyla.</title>
        <authorList>
            <person name="Brown C.T."/>
            <person name="Hug L.A."/>
            <person name="Thomas B.C."/>
            <person name="Sharon I."/>
            <person name="Castelle C.J."/>
            <person name="Singh A."/>
            <person name="Wilkins M.J."/>
            <person name="Williams K.H."/>
            <person name="Banfield J.F."/>
        </authorList>
    </citation>
    <scope>NUCLEOTIDE SEQUENCE [LARGE SCALE GENOMIC DNA]</scope>
</reference>
<protein>
    <submittedName>
        <fullName evidence="1">Uncharacterized protein</fullName>
    </submittedName>
</protein>
<dbReference type="EMBL" id="CP011213">
    <property type="protein sequence ID" value="AKM82430.1"/>
    <property type="molecule type" value="Genomic_DNA"/>
</dbReference>
<proteinExistence type="predicted"/>
<dbReference type="InterPro" id="IPR005358">
    <property type="entry name" value="Puta_zinc/iron-chelating_dom"/>
</dbReference>
<gene>
    <name evidence="1" type="ORF">UT28_C0001G0630</name>
</gene>
<sequence length="204" mass="23558">MESFDRKAFELLVALTSRENGLKPIEAIYRIVDELLSETIKRGDIHLACSEGCTHCCHQLVAASDVEWQLIEKYIAEMPVEDRSILLKKMKDGYTRWQDYLSSLPDSRRQSSRQNTELMLEDWYGTYPCPFLNESSCGIYSVRPLLCRAFTSTSKCTSTNNSECVQFRFDFMRFAMDMVFDLQDGKKTIIHPLIHRCGSILTII</sequence>
<dbReference type="AlphaFoldDB" id="A0A0G4B4A0"/>
<evidence type="ECO:0000313" key="1">
    <source>
        <dbReference type="EMBL" id="AKM82430.1"/>
    </source>
</evidence>
<evidence type="ECO:0000313" key="2">
    <source>
        <dbReference type="Proteomes" id="UP000035648"/>
    </source>
</evidence>
<dbReference type="Pfam" id="PF03692">
    <property type="entry name" value="CxxCxxCC"/>
    <property type="match status" value="1"/>
</dbReference>
<accession>A0A0G4B4A0</accession>
<dbReference type="Proteomes" id="UP000035648">
    <property type="component" value="Chromosome"/>
</dbReference>